<protein>
    <submittedName>
        <fullName evidence="4">D-amino acid dehydrogenase, small subunit</fullName>
    </submittedName>
</protein>
<dbReference type="GO" id="GO:0005737">
    <property type="term" value="C:cytoplasm"/>
    <property type="evidence" value="ECO:0007669"/>
    <property type="project" value="TreeGrafter"/>
</dbReference>
<name>K0Q461_9HYPH</name>
<evidence type="ECO:0000256" key="1">
    <source>
        <dbReference type="ARBA" id="ARBA00023002"/>
    </source>
</evidence>
<evidence type="ECO:0000313" key="5">
    <source>
        <dbReference type="Proteomes" id="UP000009319"/>
    </source>
</evidence>
<evidence type="ECO:0000259" key="3">
    <source>
        <dbReference type="Pfam" id="PF01266"/>
    </source>
</evidence>
<dbReference type="Gene3D" id="3.30.9.10">
    <property type="entry name" value="D-Amino Acid Oxidase, subunit A, domain 2"/>
    <property type="match status" value="1"/>
</dbReference>
<evidence type="ECO:0000313" key="4">
    <source>
        <dbReference type="EMBL" id="CCM79845.1"/>
    </source>
</evidence>
<dbReference type="Gene3D" id="3.50.50.60">
    <property type="entry name" value="FAD/NAD(P)-binding domain"/>
    <property type="match status" value="2"/>
</dbReference>
<dbReference type="SUPFAM" id="SSF54373">
    <property type="entry name" value="FAD-linked reductases, C-terminal domain"/>
    <property type="match status" value="1"/>
</dbReference>
<keyword evidence="2" id="KW-0472">Membrane</keyword>
<dbReference type="InterPro" id="IPR006076">
    <property type="entry name" value="FAD-dep_OxRdtase"/>
</dbReference>
<dbReference type="InterPro" id="IPR036188">
    <property type="entry name" value="FAD/NAD-bd_sf"/>
</dbReference>
<accession>K0Q461</accession>
<keyword evidence="5" id="KW-1185">Reference proteome</keyword>
<dbReference type="Proteomes" id="UP000009319">
    <property type="component" value="Unassembled WGS sequence"/>
</dbReference>
<reference evidence="4 5" key="1">
    <citation type="journal article" date="2013" name="Genome Announc.">
        <title>Draft Genome Sequence of Rhizobium mesoamericanum STM3625, a Nitrogen-Fixing Symbiont of Mimosa pudica Isolated in French Guiana (South America).</title>
        <authorList>
            <person name="Moulin L."/>
            <person name="Mornico D."/>
            <person name="Melkonian R."/>
            <person name="Klonowska A."/>
        </authorList>
    </citation>
    <scope>NUCLEOTIDE SEQUENCE [LARGE SCALE GENOMIC DNA]</scope>
    <source>
        <strain evidence="4 5">STM3625</strain>
    </source>
</reference>
<organism evidence="4 5">
    <name type="scientific">Rhizobium mesoamericanum STM3625</name>
    <dbReference type="NCBI Taxonomy" id="1211777"/>
    <lineage>
        <taxon>Bacteria</taxon>
        <taxon>Pseudomonadati</taxon>
        <taxon>Pseudomonadota</taxon>
        <taxon>Alphaproteobacteria</taxon>
        <taxon>Hyphomicrobiales</taxon>
        <taxon>Rhizobiaceae</taxon>
        <taxon>Rhizobium/Agrobacterium group</taxon>
        <taxon>Rhizobium</taxon>
    </lineage>
</organism>
<keyword evidence="1" id="KW-0560">Oxidoreductase</keyword>
<feature type="transmembrane region" description="Helical" evidence="2">
    <location>
        <begin position="24"/>
        <end position="43"/>
    </location>
</feature>
<dbReference type="AlphaFoldDB" id="K0Q461"/>
<dbReference type="EMBL" id="CANI01000072">
    <property type="protein sequence ID" value="CCM79845.1"/>
    <property type="molecule type" value="Genomic_DNA"/>
</dbReference>
<comment type="caution">
    <text evidence="4">The sequence shown here is derived from an EMBL/GenBank/DDBJ whole genome shotgun (WGS) entry which is preliminary data.</text>
</comment>
<dbReference type="PANTHER" id="PTHR13847:SF289">
    <property type="entry name" value="GLYCINE OXIDASE"/>
    <property type="match status" value="1"/>
</dbReference>
<gene>
    <name evidence="4" type="ORF">BN77_p210010</name>
</gene>
<dbReference type="HOGENOM" id="CLU_007884_9_0_5"/>
<dbReference type="SUPFAM" id="SSF51905">
    <property type="entry name" value="FAD/NAD(P)-binding domain"/>
    <property type="match status" value="1"/>
</dbReference>
<keyword evidence="2" id="KW-1133">Transmembrane helix</keyword>
<dbReference type="PANTHER" id="PTHR13847">
    <property type="entry name" value="SARCOSINE DEHYDROGENASE-RELATED"/>
    <property type="match status" value="1"/>
</dbReference>
<proteinExistence type="predicted"/>
<evidence type="ECO:0000256" key="2">
    <source>
        <dbReference type="SAM" id="Phobius"/>
    </source>
</evidence>
<dbReference type="GO" id="GO:0016491">
    <property type="term" value="F:oxidoreductase activity"/>
    <property type="evidence" value="ECO:0007669"/>
    <property type="project" value="UniProtKB-KW"/>
</dbReference>
<feature type="domain" description="FAD dependent oxidoreductase" evidence="3">
    <location>
        <begin position="29"/>
        <end position="418"/>
    </location>
</feature>
<dbReference type="eggNOG" id="COG0665">
    <property type="taxonomic scope" value="Bacteria"/>
</dbReference>
<dbReference type="STRING" id="1211777.BN77_p210010"/>
<sequence length="452" mass="48542">MLKGFSLAGSNLRYYRKPTRKKKMTGMSVIVVGAGIIGLSVAFEALQCGATVTIVDRDPEGDKASYGNAGGIAVTEVLPASVPGLWKKVPYWLLDPLGPLALRIGHAPHMVPWLWSFARVGSGSDVARISEALASINSRVYDDLVPLFNKVGLAGDLFRKGALTVYETEDGILREKHEWNAKRALGVEVQELSARDVRDMEPALGPIVKSGVFTPQWSHITDPKKVVDVLRTWLAANGAKILRGQVDRVFLTSDGTAVALNGGTTLTATKVVIAAGAWSAQLAEQLGDRMLLESERGYNTTIAAPGVTLEREVIFADRKFVATPLSVGLRIGGAAEFGGLQSPPNFRRSKALVKLAKRYLPGLNEEGGVEWSGHRPATPDSLPVIGRSSLSPHIIYAFGHGHLGLTQGPSTGKIVGDLLFDRAPGLDLSPFSATRFSVRKGKRNDSPDLFLH</sequence>
<keyword evidence="2" id="KW-0812">Transmembrane</keyword>
<dbReference type="Pfam" id="PF01266">
    <property type="entry name" value="DAO"/>
    <property type="match status" value="1"/>
</dbReference>